<dbReference type="GO" id="GO:0003677">
    <property type="term" value="F:DNA binding"/>
    <property type="evidence" value="ECO:0007669"/>
    <property type="project" value="UniProtKB-KW"/>
</dbReference>
<dbReference type="SUPFAM" id="SSF48498">
    <property type="entry name" value="Tetracyclin repressor-like, C-terminal domain"/>
    <property type="match status" value="1"/>
</dbReference>
<dbReference type="InterPro" id="IPR036271">
    <property type="entry name" value="Tet_transcr_reg_TetR-rel_C_sf"/>
</dbReference>
<name>A0A645BS17_9ZZZZ</name>
<organism evidence="3">
    <name type="scientific">bioreactor metagenome</name>
    <dbReference type="NCBI Taxonomy" id="1076179"/>
    <lineage>
        <taxon>unclassified sequences</taxon>
        <taxon>metagenomes</taxon>
        <taxon>ecological metagenomes</taxon>
    </lineage>
</organism>
<dbReference type="InterPro" id="IPR050624">
    <property type="entry name" value="HTH-type_Tx_Regulator"/>
</dbReference>
<accession>A0A645BS17</accession>
<evidence type="ECO:0000256" key="1">
    <source>
        <dbReference type="ARBA" id="ARBA00023125"/>
    </source>
</evidence>
<dbReference type="PANTHER" id="PTHR43479">
    <property type="entry name" value="ACREF/ENVCD OPERON REPRESSOR-RELATED"/>
    <property type="match status" value="1"/>
</dbReference>
<dbReference type="SUPFAM" id="SSF46689">
    <property type="entry name" value="Homeodomain-like"/>
    <property type="match status" value="1"/>
</dbReference>
<protein>
    <recommendedName>
        <fullName evidence="2">HTH tetR-type domain-containing protein</fullName>
    </recommendedName>
</protein>
<evidence type="ECO:0000259" key="2">
    <source>
        <dbReference type="PROSITE" id="PS50977"/>
    </source>
</evidence>
<dbReference type="Gene3D" id="1.10.357.10">
    <property type="entry name" value="Tetracycline Repressor, domain 2"/>
    <property type="match status" value="1"/>
</dbReference>
<dbReference type="InterPro" id="IPR009057">
    <property type="entry name" value="Homeodomain-like_sf"/>
</dbReference>
<gene>
    <name evidence="3" type="ORF">SDC9_115151</name>
</gene>
<evidence type="ECO:0000313" key="3">
    <source>
        <dbReference type="EMBL" id="MPM68220.1"/>
    </source>
</evidence>
<proteinExistence type="predicted"/>
<sequence>MNSRDKVVQSAFDLFILNGVSNLSVNDMLKELKMTKGGFYYYFKSKDELICEIIDKNVLEILWRQFRLAASNSIADNSRLTIKEKLKTFYLIIPNPSIIDEKGQILRKYSIKSYYFMLYELIDKYPKLNEGYIKYYNENLKVLVQILNEGKMRGCIKKEVDAEKFAELIMAIRDGIFSIYMVNDEDCITEKLEASFEVIWKQLNQEVI</sequence>
<dbReference type="Gene3D" id="1.10.10.60">
    <property type="entry name" value="Homeodomain-like"/>
    <property type="match status" value="1"/>
</dbReference>
<dbReference type="AlphaFoldDB" id="A0A645BS17"/>
<dbReference type="InterPro" id="IPR001647">
    <property type="entry name" value="HTH_TetR"/>
</dbReference>
<dbReference type="EMBL" id="VSSQ01022132">
    <property type="protein sequence ID" value="MPM68220.1"/>
    <property type="molecule type" value="Genomic_DNA"/>
</dbReference>
<comment type="caution">
    <text evidence="3">The sequence shown here is derived from an EMBL/GenBank/DDBJ whole genome shotgun (WGS) entry which is preliminary data.</text>
</comment>
<keyword evidence="1" id="KW-0238">DNA-binding</keyword>
<dbReference type="PROSITE" id="PS50977">
    <property type="entry name" value="HTH_TETR_2"/>
    <property type="match status" value="1"/>
</dbReference>
<dbReference type="PRINTS" id="PR00455">
    <property type="entry name" value="HTHTETR"/>
</dbReference>
<feature type="domain" description="HTH tetR-type" evidence="2">
    <location>
        <begin position="1"/>
        <end position="61"/>
    </location>
</feature>
<dbReference type="Pfam" id="PF00440">
    <property type="entry name" value="TetR_N"/>
    <property type="match status" value="1"/>
</dbReference>
<dbReference type="PANTHER" id="PTHR43479:SF11">
    <property type="entry name" value="ACREF_ENVCD OPERON REPRESSOR-RELATED"/>
    <property type="match status" value="1"/>
</dbReference>
<reference evidence="3" key="1">
    <citation type="submission" date="2019-08" db="EMBL/GenBank/DDBJ databases">
        <authorList>
            <person name="Kucharzyk K."/>
            <person name="Murdoch R.W."/>
            <person name="Higgins S."/>
            <person name="Loffler F."/>
        </authorList>
    </citation>
    <scope>NUCLEOTIDE SEQUENCE</scope>
</reference>